<dbReference type="GeneID" id="81708934"/>
<dbReference type="AlphaFoldDB" id="A0A2I1KRF8"/>
<dbReference type="GO" id="GO:0005524">
    <property type="term" value="F:ATP binding"/>
    <property type="evidence" value="ECO:0007669"/>
    <property type="project" value="UniProtKB-UniRule"/>
</dbReference>
<dbReference type="EMBL" id="PKHA01000009">
    <property type="protein sequence ID" value="PKY98223.1"/>
    <property type="molecule type" value="Genomic_DNA"/>
</dbReference>
<keyword evidence="5" id="KW-0472">Membrane</keyword>
<feature type="transmembrane region" description="Helical" evidence="5">
    <location>
        <begin position="142"/>
        <end position="163"/>
    </location>
</feature>
<evidence type="ECO:0000313" key="7">
    <source>
        <dbReference type="EMBL" id="PKY98223.1"/>
    </source>
</evidence>
<organism evidence="7 8">
    <name type="scientific">Actinomyces urogenitalis</name>
    <dbReference type="NCBI Taxonomy" id="103621"/>
    <lineage>
        <taxon>Bacteria</taxon>
        <taxon>Bacillati</taxon>
        <taxon>Actinomycetota</taxon>
        <taxon>Actinomycetes</taxon>
        <taxon>Actinomycetales</taxon>
        <taxon>Actinomycetaceae</taxon>
        <taxon>Actinomyces</taxon>
    </lineage>
</organism>
<evidence type="ECO:0000313" key="8">
    <source>
        <dbReference type="Proteomes" id="UP000234778"/>
    </source>
</evidence>
<dbReference type="RefSeq" id="WP_101638264.1">
    <property type="nucleotide sequence ID" value="NZ_JBKUIE010000003.1"/>
</dbReference>
<proteinExistence type="predicted"/>
<feature type="domain" description="FtsK" evidence="6">
    <location>
        <begin position="401"/>
        <end position="613"/>
    </location>
</feature>
<keyword evidence="5" id="KW-0812">Transmembrane</keyword>
<protein>
    <submittedName>
        <fullName evidence="7">Cell division protein FtsK</fullName>
    </submittedName>
</protein>
<dbReference type="InterPro" id="IPR027417">
    <property type="entry name" value="P-loop_NTPase"/>
</dbReference>
<dbReference type="SMART" id="SM00382">
    <property type="entry name" value="AAA"/>
    <property type="match status" value="3"/>
</dbReference>
<gene>
    <name evidence="7" type="ORF">CYJ26_08310</name>
</gene>
<comment type="caution">
    <text evidence="7">The sequence shown here is derived from an EMBL/GenBank/DDBJ whole genome shotgun (WGS) entry which is preliminary data.</text>
</comment>
<evidence type="ECO:0000259" key="6">
    <source>
        <dbReference type="PROSITE" id="PS50901"/>
    </source>
</evidence>
<evidence type="ECO:0000256" key="5">
    <source>
        <dbReference type="SAM" id="Phobius"/>
    </source>
</evidence>
<dbReference type="InterPro" id="IPR002543">
    <property type="entry name" value="FtsK_dom"/>
</dbReference>
<dbReference type="Gene3D" id="3.40.50.300">
    <property type="entry name" value="P-loop containing nucleotide triphosphate hydrolases"/>
    <property type="match status" value="2"/>
</dbReference>
<dbReference type="PROSITE" id="PS50901">
    <property type="entry name" value="FTSK"/>
    <property type="match status" value="1"/>
</dbReference>
<evidence type="ECO:0000256" key="1">
    <source>
        <dbReference type="ARBA" id="ARBA00022741"/>
    </source>
</evidence>
<dbReference type="SUPFAM" id="SSF49879">
    <property type="entry name" value="SMAD/FHA domain"/>
    <property type="match status" value="1"/>
</dbReference>
<evidence type="ECO:0000256" key="4">
    <source>
        <dbReference type="SAM" id="MobiDB-lite"/>
    </source>
</evidence>
<dbReference type="Gene3D" id="2.60.200.20">
    <property type="match status" value="1"/>
</dbReference>
<dbReference type="InterPro" id="IPR003593">
    <property type="entry name" value="AAA+_ATPase"/>
</dbReference>
<reference evidence="7 8" key="1">
    <citation type="submission" date="2017-12" db="EMBL/GenBank/DDBJ databases">
        <title>Phylogenetic diversity of female urinary microbiome.</title>
        <authorList>
            <person name="Thomas-White K."/>
            <person name="Wolfe A.J."/>
        </authorList>
    </citation>
    <scope>NUCLEOTIDE SEQUENCE [LARGE SCALE GENOMIC DNA]</scope>
    <source>
        <strain evidence="7 8">UMB0319</strain>
    </source>
</reference>
<dbReference type="InterPro" id="IPR008984">
    <property type="entry name" value="SMAD_FHA_dom_sf"/>
</dbReference>
<dbReference type="GO" id="GO:0051301">
    <property type="term" value="P:cell division"/>
    <property type="evidence" value="ECO:0007669"/>
    <property type="project" value="UniProtKB-KW"/>
</dbReference>
<dbReference type="PANTHER" id="PTHR22683">
    <property type="entry name" value="SPORULATION PROTEIN RELATED"/>
    <property type="match status" value="1"/>
</dbReference>
<keyword evidence="1 3" id="KW-0547">Nucleotide-binding</keyword>
<accession>A0A2I1KRF8</accession>
<name>A0A2I1KRF8_9ACTO</name>
<dbReference type="GO" id="GO:0003677">
    <property type="term" value="F:DNA binding"/>
    <property type="evidence" value="ECO:0007669"/>
    <property type="project" value="InterPro"/>
</dbReference>
<dbReference type="SUPFAM" id="SSF52540">
    <property type="entry name" value="P-loop containing nucleoside triphosphate hydrolases"/>
    <property type="match status" value="1"/>
</dbReference>
<dbReference type="CDD" id="cd00060">
    <property type="entry name" value="FHA"/>
    <property type="match status" value="1"/>
</dbReference>
<feature type="region of interest" description="Disordered" evidence="4">
    <location>
        <begin position="513"/>
        <end position="537"/>
    </location>
</feature>
<keyword evidence="7" id="KW-0132">Cell division</keyword>
<dbReference type="PANTHER" id="PTHR22683:SF1">
    <property type="entry name" value="TYPE VII SECRETION SYSTEM PROTEIN ESSC"/>
    <property type="match status" value="1"/>
</dbReference>
<sequence>MTTSPAASARQAQAALACTWHLAVVRGPDTGLVLALPAQDSLVIGRGEIITDPFVSRQHLQVRTRSASVSVSLGKEGLTARWRRRRLGPLLLPSLGRLGPESRWRQGERLRVGSTLLELRRRPSRLAPHTGRSHHRISWQRLVMIVGPLLMVLAVLAMVLTRGAPARSWSAGLMVVPMALMALSRIGTREAGGSSRRRGATGWSGRDPDPAQMLLLLARPRSAASSQEATTLTAWLARRGRRTLMELDPGECQALCGPQADRVLTWWCAQLVAAGLAIARPQERGWQLWWRAQGQQASGALAWSEEGVPASATAVRTQPRWPHPPSSGWAQAATELITQAWRAQAGLAPTGVEGGPWEDGLPAQVPLSSIIGVVDQDLVARQWARPPQPGRLPAVLGVSEHGQVVADLVEHGPHALLAGTTGSGKSELLRSWLLQLALALPPQRLSLVLVDYKGGAAFGALTQLPHTAGVLTDLDPALTTRALASLEAEVRRRESLLADLGVADLAAWEAMASPTAVPEEQPGGTAGERFLAGSGAPGPPPPRVVIAVDEFATLASAHPQVLDTLVRVAAQGRSLGLHLVLATQRPSGAVSQTVRANVSVRVCLRVLDAADSRDVLDHPQASLLSAHPGRLMVSGLDEAEGLVLQAPWCGAPVGRRQSVEEMVAELAAAARGCGTCPWRPWADPLPERARRPGSVEAARQAGIMMALVDQPHTQSLATWSWSAAQPLAVLGSPGSGRSTALASAALGFLAYASPDGVRPAGHGVHLCGLPDHVIRQWPALADGAAGVGTVVGASDPRRLARLWELAASGELRGDLLVLDDVDRLAAAVDSSRGPGEGLALLESLIRTSASLGTHLALSAPLAAASARWATTLRTRLVLGASQAGQAAVAGLPRGVRTGDLPGRGVLLGAGPDPAQAPECQVLLPAPAEAGHGPGPIALKEIPRYLPLAPHAPGSSPPALWAVGGDQARPIEPPCGSVLVMGPAGSGRSTALRVLESVCVGQAPLVVDDLDLCTAAELGRVEQALAEGRTVLASALTERVATSFRGALAELRARADLVVLWPGVGPAAQAAGVSLRAVCDPQAPTQPGRGALVRRGQAMALQVACPVPAGEAVSRVRA</sequence>
<dbReference type="InterPro" id="IPR050206">
    <property type="entry name" value="FtsK/SpoIIIE/SftA"/>
</dbReference>
<keyword evidence="2 3" id="KW-0067">ATP-binding</keyword>
<dbReference type="Proteomes" id="UP000234778">
    <property type="component" value="Unassembled WGS sequence"/>
</dbReference>
<feature type="binding site" evidence="3">
    <location>
        <begin position="419"/>
        <end position="426"/>
    </location>
    <ligand>
        <name>ATP</name>
        <dbReference type="ChEBI" id="CHEBI:30616"/>
    </ligand>
</feature>
<keyword evidence="7" id="KW-0131">Cell cycle</keyword>
<dbReference type="Pfam" id="PF01580">
    <property type="entry name" value="FtsK_SpoIIIE"/>
    <property type="match status" value="1"/>
</dbReference>
<dbReference type="CDD" id="cd01127">
    <property type="entry name" value="TrwB_TraG_TraD_VirD4"/>
    <property type="match status" value="1"/>
</dbReference>
<evidence type="ECO:0000256" key="2">
    <source>
        <dbReference type="ARBA" id="ARBA00022840"/>
    </source>
</evidence>
<keyword evidence="5" id="KW-1133">Transmembrane helix</keyword>
<evidence type="ECO:0000256" key="3">
    <source>
        <dbReference type="PROSITE-ProRule" id="PRU00289"/>
    </source>
</evidence>